<dbReference type="InterPro" id="IPR018062">
    <property type="entry name" value="HTH_AraC-typ_CS"/>
</dbReference>
<dbReference type="Gene3D" id="1.10.10.60">
    <property type="entry name" value="Homeodomain-like"/>
    <property type="match status" value="1"/>
</dbReference>
<dbReference type="GO" id="GO:0043565">
    <property type="term" value="F:sequence-specific DNA binding"/>
    <property type="evidence" value="ECO:0007669"/>
    <property type="project" value="InterPro"/>
</dbReference>
<dbReference type="OrthoDB" id="2547276at2"/>
<dbReference type="AlphaFoldDB" id="A0A2V4E890"/>
<dbReference type="InterPro" id="IPR020449">
    <property type="entry name" value="Tscrpt_reg_AraC-type_HTH"/>
</dbReference>
<gene>
    <name evidence="6" type="ORF">DKK70_05405</name>
</gene>
<organism evidence="6 7">
    <name type="scientific">Gilliamella apicola</name>
    <dbReference type="NCBI Taxonomy" id="1196095"/>
    <lineage>
        <taxon>Bacteria</taxon>
        <taxon>Pseudomonadati</taxon>
        <taxon>Pseudomonadota</taxon>
        <taxon>Gammaproteobacteria</taxon>
        <taxon>Orbales</taxon>
        <taxon>Orbaceae</taxon>
        <taxon>Gilliamella</taxon>
    </lineage>
</organism>
<name>A0A2V4E890_9GAMM</name>
<accession>A0A2V4E890</accession>
<dbReference type="GO" id="GO:0003700">
    <property type="term" value="F:DNA-binding transcription factor activity"/>
    <property type="evidence" value="ECO:0007669"/>
    <property type="project" value="InterPro"/>
</dbReference>
<dbReference type="EMBL" id="QGLR01000009">
    <property type="protein sequence ID" value="PXZ07291.1"/>
    <property type="molecule type" value="Genomic_DNA"/>
</dbReference>
<evidence type="ECO:0000259" key="5">
    <source>
        <dbReference type="PROSITE" id="PS01124"/>
    </source>
</evidence>
<dbReference type="InterPro" id="IPR018060">
    <property type="entry name" value="HTH_AraC"/>
</dbReference>
<dbReference type="InterPro" id="IPR009057">
    <property type="entry name" value="Homeodomain-like_sf"/>
</dbReference>
<dbReference type="RefSeq" id="WP_110433063.1">
    <property type="nucleotide sequence ID" value="NZ_QGLR01000009.1"/>
</dbReference>
<dbReference type="PROSITE" id="PS00041">
    <property type="entry name" value="HTH_ARAC_FAMILY_1"/>
    <property type="match status" value="1"/>
</dbReference>
<dbReference type="InterPro" id="IPR003313">
    <property type="entry name" value="AraC-bd"/>
</dbReference>
<dbReference type="Proteomes" id="UP000247932">
    <property type="component" value="Unassembled WGS sequence"/>
</dbReference>
<evidence type="ECO:0000256" key="1">
    <source>
        <dbReference type="ARBA" id="ARBA00023015"/>
    </source>
</evidence>
<evidence type="ECO:0000256" key="2">
    <source>
        <dbReference type="ARBA" id="ARBA00023125"/>
    </source>
</evidence>
<dbReference type="InterPro" id="IPR014710">
    <property type="entry name" value="RmlC-like_jellyroll"/>
</dbReference>
<dbReference type="PRINTS" id="PR00032">
    <property type="entry name" value="HTHARAC"/>
</dbReference>
<sequence length="268" mass="31656">MNTLKIDTYFNHKSDKLALYKSDPENNGSEHNHEFDELVIVEHGHGLHVINGKPLFIQQGDVFLVRGHDYHFYDDLGTLKLTNILINPNRHFTFLKNMEELLKPISASDLGSYIWLAPSIRQECNLIIEQLFNLDNTIGHREYLFFKLLIIIKQYKRQSPKNNTRYKLHLLLNHLQENCFDEYDWHNIAQRFHLTTRTMFRHIKQATGLTPENYIKRLRLLSARLKIRESDMTVTEISLLCGFINSNHFTTLYKKTFGITPTEERKVN</sequence>
<dbReference type="Gene3D" id="2.60.120.10">
    <property type="entry name" value="Jelly Rolls"/>
    <property type="match status" value="1"/>
</dbReference>
<proteinExistence type="predicted"/>
<dbReference type="InterPro" id="IPR037923">
    <property type="entry name" value="HTH-like"/>
</dbReference>
<dbReference type="SUPFAM" id="SSF51215">
    <property type="entry name" value="Regulatory protein AraC"/>
    <property type="match status" value="1"/>
</dbReference>
<keyword evidence="3" id="KW-0010">Activator</keyword>
<evidence type="ECO:0000313" key="7">
    <source>
        <dbReference type="Proteomes" id="UP000247932"/>
    </source>
</evidence>
<keyword evidence="1" id="KW-0805">Transcription regulation</keyword>
<dbReference type="PROSITE" id="PS01124">
    <property type="entry name" value="HTH_ARAC_FAMILY_2"/>
    <property type="match status" value="1"/>
</dbReference>
<keyword evidence="4" id="KW-0804">Transcription</keyword>
<dbReference type="PANTHER" id="PTHR43280:SF28">
    <property type="entry name" value="HTH-TYPE TRANSCRIPTIONAL ACTIVATOR RHAS"/>
    <property type="match status" value="1"/>
</dbReference>
<reference evidence="6 7" key="1">
    <citation type="submission" date="2018-05" db="EMBL/GenBank/DDBJ databases">
        <title>Reference genomes for bee gut microbiota database.</title>
        <authorList>
            <person name="Ellegaard K.M."/>
        </authorList>
    </citation>
    <scope>NUCLEOTIDE SEQUENCE [LARGE SCALE GENOMIC DNA]</scope>
    <source>
        <strain evidence="6 7">ESL0182</strain>
    </source>
</reference>
<evidence type="ECO:0000256" key="3">
    <source>
        <dbReference type="ARBA" id="ARBA00023159"/>
    </source>
</evidence>
<dbReference type="SUPFAM" id="SSF46689">
    <property type="entry name" value="Homeodomain-like"/>
    <property type="match status" value="2"/>
</dbReference>
<dbReference type="Pfam" id="PF12833">
    <property type="entry name" value="HTH_18"/>
    <property type="match status" value="1"/>
</dbReference>
<comment type="caution">
    <text evidence="6">The sequence shown here is derived from an EMBL/GenBank/DDBJ whole genome shotgun (WGS) entry which is preliminary data.</text>
</comment>
<dbReference type="SMART" id="SM00342">
    <property type="entry name" value="HTH_ARAC"/>
    <property type="match status" value="1"/>
</dbReference>
<dbReference type="STRING" id="1196095.GAPWK_0814"/>
<dbReference type="PANTHER" id="PTHR43280">
    <property type="entry name" value="ARAC-FAMILY TRANSCRIPTIONAL REGULATOR"/>
    <property type="match status" value="1"/>
</dbReference>
<feature type="domain" description="HTH araC/xylS-type" evidence="5">
    <location>
        <begin position="165"/>
        <end position="267"/>
    </location>
</feature>
<evidence type="ECO:0000256" key="4">
    <source>
        <dbReference type="ARBA" id="ARBA00023163"/>
    </source>
</evidence>
<evidence type="ECO:0000313" key="6">
    <source>
        <dbReference type="EMBL" id="PXZ07291.1"/>
    </source>
</evidence>
<protein>
    <submittedName>
        <fullName evidence="6">AraC family transcriptional regulator</fullName>
    </submittedName>
</protein>
<keyword evidence="2" id="KW-0238">DNA-binding</keyword>
<keyword evidence="7" id="KW-1185">Reference proteome</keyword>
<dbReference type="Pfam" id="PF02311">
    <property type="entry name" value="AraC_binding"/>
    <property type="match status" value="1"/>
</dbReference>